<evidence type="ECO:0000313" key="2">
    <source>
        <dbReference type="EMBL" id="SES83977.1"/>
    </source>
</evidence>
<dbReference type="RefSeq" id="WP_089719676.1">
    <property type="nucleotide sequence ID" value="NZ_FNBJ01000007.1"/>
</dbReference>
<proteinExistence type="predicted"/>
<sequence length="277" mass="33240">MIKIIKKLIINLYYWLRYFYIFIKNIKYKQTYSPSNNKDNNIHIIGNGPSALSTFDNFELNKGIDILTVNFFVRQKDRFTNLKPQYHIMVDPVWFDKKRENDINFNEVFTILENEVNWKLKLIIPANFDISFNNNNIEIIKLKINELKYVESKIMFNLYEKGLACAGSNNVIHIALYLAITNNYSNIFLHGVEHDWIKNVVINEKNEILLKDDHFYESNIRNLTNEKQFKKGEFFKFCYTYYDVFKTYNILKKYADYKNINVYNCTKNSFVDSFEKK</sequence>
<evidence type="ECO:0000313" key="4">
    <source>
        <dbReference type="Proteomes" id="UP000199519"/>
    </source>
</evidence>
<dbReference type="EMBL" id="FOHG01000008">
    <property type="protein sequence ID" value="SES83977.1"/>
    <property type="molecule type" value="Genomic_DNA"/>
</dbReference>
<evidence type="ECO:0008006" key="5">
    <source>
        <dbReference type="Google" id="ProtNLM"/>
    </source>
</evidence>
<accession>A0A1H9ZRJ1</accession>
<evidence type="ECO:0000313" key="1">
    <source>
        <dbReference type="EMBL" id="SDF15323.1"/>
    </source>
</evidence>
<name>A0A1H9ZRJ1_9FIRM</name>
<keyword evidence="4" id="KW-1185">Reference proteome</keyword>
<organism evidence="2 3">
    <name type="scientific">Halanaerobium congolense</name>
    <dbReference type="NCBI Taxonomy" id="54121"/>
    <lineage>
        <taxon>Bacteria</taxon>
        <taxon>Bacillati</taxon>
        <taxon>Bacillota</taxon>
        <taxon>Clostridia</taxon>
        <taxon>Halanaerobiales</taxon>
        <taxon>Halanaerobiaceae</taxon>
        <taxon>Halanaerobium</taxon>
    </lineage>
</organism>
<dbReference type="AlphaFoldDB" id="A0A1H9ZRJ1"/>
<evidence type="ECO:0000313" key="3">
    <source>
        <dbReference type="Proteomes" id="UP000198612"/>
    </source>
</evidence>
<gene>
    <name evidence="1" type="ORF">SAMN04488598_10714</name>
    <name evidence="2" type="ORF">SAMN04515652_10814</name>
</gene>
<reference evidence="3 4" key="1">
    <citation type="submission" date="2016-10" db="EMBL/GenBank/DDBJ databases">
        <authorList>
            <person name="Varghese N."/>
            <person name="Submissions S."/>
        </authorList>
    </citation>
    <scope>NUCLEOTIDE SEQUENCE [LARGE SCALE GENOMIC DNA]</scope>
    <source>
        <strain evidence="1 4">WG2</strain>
        <strain evidence="2 3">WG5</strain>
    </source>
</reference>
<dbReference type="EMBL" id="FNBJ01000007">
    <property type="protein sequence ID" value="SDF15323.1"/>
    <property type="molecule type" value="Genomic_DNA"/>
</dbReference>
<dbReference type="Proteomes" id="UP000199519">
    <property type="component" value="Unassembled WGS sequence"/>
</dbReference>
<dbReference type="Proteomes" id="UP000198612">
    <property type="component" value="Unassembled WGS sequence"/>
</dbReference>
<protein>
    <recommendedName>
        <fullName evidence="5">DUF115 domain-containing protein</fullName>
    </recommendedName>
</protein>